<gene>
    <name evidence="9" type="ORF">NA57DRAFT_63525</name>
</gene>
<organism evidence="9 10">
    <name type="scientific">Rhizodiscina lignyota</name>
    <dbReference type="NCBI Taxonomy" id="1504668"/>
    <lineage>
        <taxon>Eukaryota</taxon>
        <taxon>Fungi</taxon>
        <taxon>Dikarya</taxon>
        <taxon>Ascomycota</taxon>
        <taxon>Pezizomycotina</taxon>
        <taxon>Dothideomycetes</taxon>
        <taxon>Pleosporomycetidae</taxon>
        <taxon>Aulographales</taxon>
        <taxon>Rhizodiscinaceae</taxon>
        <taxon>Rhizodiscina</taxon>
    </lineage>
</organism>
<sequence>MGRELQKKKNRSSLNRVKRKPKSKKKHFGNPIIAANWDKSLTLSQNYKKLGLAVGLNRPTGGTEKTIQILKAQEEQDAAKSKNSKLSINPKLPSTMAIREARVERDPETGEILRVIEDEGLVRDNPLHDLLNEFDEEDDQDGGEEDETTNEDSSVGRTEVVRQLESIAAAGESKKPRHQSAREIEWVEALVQRHGDDYDKMFMDRKLNPMQQSAGQIKKRVLQWRKSTAS</sequence>
<reference evidence="9" key="1">
    <citation type="journal article" date="2020" name="Stud. Mycol.">
        <title>101 Dothideomycetes genomes: a test case for predicting lifestyles and emergence of pathogens.</title>
        <authorList>
            <person name="Haridas S."/>
            <person name="Albert R."/>
            <person name="Binder M."/>
            <person name="Bloem J."/>
            <person name="Labutti K."/>
            <person name="Salamov A."/>
            <person name="Andreopoulos B."/>
            <person name="Baker S."/>
            <person name="Barry K."/>
            <person name="Bills G."/>
            <person name="Bluhm B."/>
            <person name="Cannon C."/>
            <person name="Castanera R."/>
            <person name="Culley D."/>
            <person name="Daum C."/>
            <person name="Ezra D."/>
            <person name="Gonzalez J."/>
            <person name="Henrissat B."/>
            <person name="Kuo A."/>
            <person name="Liang C."/>
            <person name="Lipzen A."/>
            <person name="Lutzoni F."/>
            <person name="Magnuson J."/>
            <person name="Mondo S."/>
            <person name="Nolan M."/>
            <person name="Ohm R."/>
            <person name="Pangilinan J."/>
            <person name="Park H.-J."/>
            <person name="Ramirez L."/>
            <person name="Alfaro M."/>
            <person name="Sun H."/>
            <person name="Tritt A."/>
            <person name="Yoshinaga Y."/>
            <person name="Zwiers L.-H."/>
            <person name="Turgeon B."/>
            <person name="Goodwin S."/>
            <person name="Spatafora J."/>
            <person name="Crous P."/>
            <person name="Grigoriev I."/>
        </authorList>
    </citation>
    <scope>NUCLEOTIDE SEQUENCE</scope>
    <source>
        <strain evidence="9">CBS 133067</strain>
    </source>
</reference>
<evidence type="ECO:0000313" key="9">
    <source>
        <dbReference type="EMBL" id="KAF2102655.1"/>
    </source>
</evidence>
<protein>
    <recommendedName>
        <fullName evidence="5">Nucleolar protein 16</fullName>
    </recommendedName>
</protein>
<dbReference type="PANTHER" id="PTHR13243:SF1">
    <property type="entry name" value="NUCLEOLAR PROTEIN 16"/>
    <property type="match status" value="1"/>
</dbReference>
<evidence type="ECO:0000256" key="2">
    <source>
        <dbReference type="ARBA" id="ARBA00004604"/>
    </source>
</evidence>
<evidence type="ECO:0000313" key="10">
    <source>
        <dbReference type="Proteomes" id="UP000799772"/>
    </source>
</evidence>
<dbReference type="OrthoDB" id="285729at2759"/>
<comment type="subunit">
    <text evidence="4">Component of the pre-66S ribosomal particle.</text>
</comment>
<comment type="subcellular location">
    <subcellularLocation>
        <location evidence="2">Nucleus</location>
        <location evidence="2">Nucleolus</location>
    </subcellularLocation>
</comment>
<dbReference type="GO" id="GO:0042273">
    <property type="term" value="P:ribosomal large subunit biogenesis"/>
    <property type="evidence" value="ECO:0007669"/>
    <property type="project" value="TreeGrafter"/>
</dbReference>
<comment type="caution">
    <text evidence="9">The sequence shown here is derived from an EMBL/GenBank/DDBJ whole genome shotgun (WGS) entry which is preliminary data.</text>
</comment>
<evidence type="ECO:0000256" key="6">
    <source>
        <dbReference type="ARBA" id="ARBA00023242"/>
    </source>
</evidence>
<name>A0A9P4M9Y9_9PEZI</name>
<evidence type="ECO:0000256" key="3">
    <source>
        <dbReference type="ARBA" id="ARBA00008479"/>
    </source>
</evidence>
<feature type="region of interest" description="Disordered" evidence="8">
    <location>
        <begin position="209"/>
        <end position="230"/>
    </location>
</feature>
<comment type="function">
    <text evidence="1">Involved in the biogenesis of the 60S ribosomal subunit.</text>
</comment>
<keyword evidence="10" id="KW-1185">Reference proteome</keyword>
<proteinExistence type="inferred from homology"/>
<accession>A0A9P4M9Y9</accession>
<keyword evidence="6" id="KW-0539">Nucleus</keyword>
<keyword evidence="7" id="KW-0687">Ribonucleoprotein</keyword>
<dbReference type="InterPro" id="IPR019002">
    <property type="entry name" value="Ribosome_biogenesis_Nop16"/>
</dbReference>
<evidence type="ECO:0000256" key="1">
    <source>
        <dbReference type="ARBA" id="ARBA00002889"/>
    </source>
</evidence>
<evidence type="ECO:0000256" key="8">
    <source>
        <dbReference type="SAM" id="MobiDB-lite"/>
    </source>
</evidence>
<dbReference type="PANTHER" id="PTHR13243">
    <property type="entry name" value="HSPC111 PROTEIN-RELATED"/>
    <property type="match status" value="1"/>
</dbReference>
<evidence type="ECO:0000256" key="7">
    <source>
        <dbReference type="ARBA" id="ARBA00023274"/>
    </source>
</evidence>
<evidence type="ECO:0000256" key="4">
    <source>
        <dbReference type="ARBA" id="ARBA00011187"/>
    </source>
</evidence>
<feature type="compositionally biased region" description="Acidic residues" evidence="8">
    <location>
        <begin position="135"/>
        <end position="150"/>
    </location>
</feature>
<feature type="region of interest" description="Disordered" evidence="8">
    <location>
        <begin position="1"/>
        <end position="31"/>
    </location>
</feature>
<feature type="compositionally biased region" description="Basic residues" evidence="8">
    <location>
        <begin position="8"/>
        <end position="28"/>
    </location>
</feature>
<dbReference type="GO" id="GO:0005730">
    <property type="term" value="C:nucleolus"/>
    <property type="evidence" value="ECO:0007669"/>
    <property type="project" value="UniProtKB-SubCell"/>
</dbReference>
<evidence type="ECO:0000256" key="5">
    <source>
        <dbReference type="ARBA" id="ARBA00015522"/>
    </source>
</evidence>
<comment type="similarity">
    <text evidence="3">Belongs to the NOP16 family.</text>
</comment>
<feature type="region of interest" description="Disordered" evidence="8">
    <location>
        <begin position="135"/>
        <end position="159"/>
    </location>
</feature>
<dbReference type="GO" id="GO:1990904">
    <property type="term" value="C:ribonucleoprotein complex"/>
    <property type="evidence" value="ECO:0007669"/>
    <property type="project" value="UniProtKB-KW"/>
</dbReference>
<dbReference type="AlphaFoldDB" id="A0A9P4M9Y9"/>
<dbReference type="EMBL" id="ML978122">
    <property type="protein sequence ID" value="KAF2102655.1"/>
    <property type="molecule type" value="Genomic_DNA"/>
</dbReference>
<dbReference type="Proteomes" id="UP000799772">
    <property type="component" value="Unassembled WGS sequence"/>
</dbReference>
<dbReference type="Pfam" id="PF09420">
    <property type="entry name" value="Nop16"/>
    <property type="match status" value="1"/>
</dbReference>